<evidence type="ECO:0008006" key="3">
    <source>
        <dbReference type="Google" id="ProtNLM"/>
    </source>
</evidence>
<keyword evidence="2" id="KW-1185">Reference proteome</keyword>
<organism evidence="1 2">
    <name type="scientific">Brasilonema bromeliae SPC951</name>
    <dbReference type="NCBI Taxonomy" id="385972"/>
    <lineage>
        <taxon>Bacteria</taxon>
        <taxon>Bacillati</taxon>
        <taxon>Cyanobacteriota</taxon>
        <taxon>Cyanophyceae</taxon>
        <taxon>Nostocales</taxon>
        <taxon>Scytonemataceae</taxon>
        <taxon>Brasilonema</taxon>
        <taxon>Bromeliae group (in: Brasilonema)</taxon>
    </lineage>
</organism>
<dbReference type="SUPFAM" id="SSF101898">
    <property type="entry name" value="NHL repeat"/>
    <property type="match status" value="1"/>
</dbReference>
<name>A0ABX1PEC9_9CYAN</name>
<protein>
    <recommendedName>
        <fullName evidence="3">Beta-propeller repeat protein</fullName>
    </recommendedName>
</protein>
<dbReference type="InterPro" id="IPR010620">
    <property type="entry name" value="SBBP_repeat"/>
</dbReference>
<comment type="caution">
    <text evidence="1">The sequence shown here is derived from an EMBL/GenBank/DDBJ whole genome shotgun (WGS) entry which is preliminary data.</text>
</comment>
<evidence type="ECO:0000313" key="2">
    <source>
        <dbReference type="Proteomes" id="UP000718564"/>
    </source>
</evidence>
<evidence type="ECO:0000313" key="1">
    <source>
        <dbReference type="EMBL" id="NMG22854.1"/>
    </source>
</evidence>
<dbReference type="Pfam" id="PF06739">
    <property type="entry name" value="SBBP"/>
    <property type="match status" value="2"/>
</dbReference>
<dbReference type="PANTHER" id="PTHR35580">
    <property type="entry name" value="CELL SURFACE GLYCOPROTEIN (S-LAYER PROTEIN)-LIKE PROTEIN"/>
    <property type="match status" value="1"/>
</dbReference>
<dbReference type="Proteomes" id="UP000718564">
    <property type="component" value="Unassembled WGS sequence"/>
</dbReference>
<accession>A0ABX1PEC9</accession>
<dbReference type="InterPro" id="IPR052918">
    <property type="entry name" value="Motility_Chemotaxis_Reg"/>
</dbReference>
<reference evidence="1 2" key="1">
    <citation type="submission" date="2018-06" db="EMBL/GenBank/DDBJ databases">
        <title>Comparative genomics of Brasilonema spp. strains.</title>
        <authorList>
            <person name="Alvarenga D.O."/>
            <person name="Fiore M.F."/>
            <person name="Varani A.M."/>
        </authorList>
    </citation>
    <scope>NUCLEOTIDE SEQUENCE [LARGE SCALE GENOMIC DNA]</scope>
    <source>
        <strain evidence="1 2">SPC951</strain>
    </source>
</reference>
<dbReference type="Gene3D" id="2.120.10.30">
    <property type="entry name" value="TolB, C-terminal domain"/>
    <property type="match status" value="1"/>
</dbReference>
<dbReference type="InterPro" id="IPR011042">
    <property type="entry name" value="6-blade_b-propeller_TolB-like"/>
</dbReference>
<dbReference type="RefSeq" id="WP_169158035.1">
    <property type="nucleotide sequence ID" value="NZ_CAWPJE010000343.1"/>
</dbReference>
<proteinExistence type="predicted"/>
<sequence length="306" mass="32454">MKAQWKWHRLFLGSLIATTITTSLFDTNSYRATANSQQKLSNPQGLSQFQTIGLKKNSGLSTLVKPNVHRFSSKKTLISAGERSPLVTGWIRQFGISGDDLSEKISIDKAGNVYVVGGTSGSLGGANAGNYDAFVTKYDNRGNRLWIRQFGTLGFDVASDVAVDNAGNVYVSGATNGSLVTSRSISGANPSFFTTSNTVAFVTKYDSNGNQLWIQKLGAAGTISDISGFTNGSLGGTNAGSYDAWIGKYDRNGQLLWTQRLGTPAEDKAFGIAVQGNDIYVTGETAGALGAANAGSYDAWLGKFTF</sequence>
<dbReference type="EMBL" id="QMEB01000331">
    <property type="protein sequence ID" value="NMG22854.1"/>
    <property type="molecule type" value="Genomic_DNA"/>
</dbReference>
<gene>
    <name evidence="1" type="ORF">DP116_26845</name>
</gene>
<dbReference type="PANTHER" id="PTHR35580:SF1">
    <property type="entry name" value="PHYTASE-LIKE DOMAIN-CONTAINING PROTEIN"/>
    <property type="match status" value="1"/>
</dbReference>